<accession>K9Y3A2</accession>
<evidence type="ECO:0000313" key="4">
    <source>
        <dbReference type="EnsemblPlants" id="Pp3c7_26710V3.3"/>
    </source>
</evidence>
<keyword evidence="3" id="KW-0808">Transferase</keyword>
<dbReference type="InterPro" id="IPR010987">
    <property type="entry name" value="Glutathione-S-Trfase_C-like"/>
</dbReference>
<sequence>MALDNANETGGLKLYVDLGSQPARAVTIFCRVNKIEAHEIGVDLRKLENRTPEFRKINPMGLVPCIDDHGFKLHESHAIMRYLATTHNVADHWYPKDPQKRALVDAALDWHHLNLRKYGSQLVINRVLVKVPAHKNFFPNLGEETRKSLADDASKTLPQILDALELMLEHGKFLHNADLVSIADLSLCCELTQLQLLDKDDHKNMLEHRKRITTWMADVKDATNPEFTDVHQAIFNYSKHVEELRAQGNFF</sequence>
<reference evidence="4 5" key="1">
    <citation type="journal article" date="2008" name="Science">
        <title>The Physcomitrella genome reveals evolutionary insights into the conquest of land by plants.</title>
        <authorList>
            <person name="Rensing S."/>
            <person name="Lang D."/>
            <person name="Zimmer A."/>
            <person name="Terry A."/>
            <person name="Salamov A."/>
            <person name="Shapiro H."/>
            <person name="Nishiyama T."/>
            <person name="Perroud P.-F."/>
            <person name="Lindquist E."/>
            <person name="Kamisugi Y."/>
            <person name="Tanahashi T."/>
            <person name="Sakakibara K."/>
            <person name="Fujita T."/>
            <person name="Oishi K."/>
            <person name="Shin-I T."/>
            <person name="Kuroki Y."/>
            <person name="Toyoda A."/>
            <person name="Suzuki Y."/>
            <person name="Hashimoto A."/>
            <person name="Yamaguchi K."/>
            <person name="Sugano A."/>
            <person name="Kohara Y."/>
            <person name="Fujiyama A."/>
            <person name="Anterola A."/>
            <person name="Aoki S."/>
            <person name="Ashton N."/>
            <person name="Barbazuk W.B."/>
            <person name="Barker E."/>
            <person name="Bennetzen J."/>
            <person name="Bezanilla M."/>
            <person name="Blankenship R."/>
            <person name="Cho S.H."/>
            <person name="Dutcher S."/>
            <person name="Estelle M."/>
            <person name="Fawcett J.A."/>
            <person name="Gundlach H."/>
            <person name="Hanada K."/>
            <person name="Heyl A."/>
            <person name="Hicks K.A."/>
            <person name="Hugh J."/>
            <person name="Lohr M."/>
            <person name="Mayer K."/>
            <person name="Melkozernov A."/>
            <person name="Murata T."/>
            <person name="Nelson D."/>
            <person name="Pils B."/>
            <person name="Prigge M."/>
            <person name="Reiss B."/>
            <person name="Renner T."/>
            <person name="Rombauts S."/>
            <person name="Rushton P."/>
            <person name="Sanderfoot A."/>
            <person name="Schween G."/>
            <person name="Shiu S.-H."/>
            <person name="Stueber K."/>
            <person name="Theodoulou F.L."/>
            <person name="Tu H."/>
            <person name="Van de Peer Y."/>
            <person name="Verrier P.J."/>
            <person name="Waters E."/>
            <person name="Wood A."/>
            <person name="Yang L."/>
            <person name="Cove D."/>
            <person name="Cuming A."/>
            <person name="Hasebe M."/>
            <person name="Lucas S."/>
            <person name="Mishler D.B."/>
            <person name="Reski R."/>
            <person name="Grigoriev I."/>
            <person name="Quatrano R.S."/>
            <person name="Boore J.L."/>
        </authorList>
    </citation>
    <scope>NUCLEOTIDE SEQUENCE [LARGE SCALE GENOMIC DNA]</scope>
    <source>
        <strain evidence="4 5">cv. Gransden 2004</strain>
    </source>
</reference>
<dbReference type="Gramene" id="Pp3c7_26710V3.3">
    <property type="protein sequence ID" value="Pp3c7_26710V3.3"/>
    <property type="gene ID" value="Pp3c7_26710"/>
</dbReference>
<dbReference type="Gramene" id="Pp3c7_26710V3.5">
    <property type="protein sequence ID" value="Pp3c7_26710V3.5"/>
    <property type="gene ID" value="Pp3c7_26710"/>
</dbReference>
<evidence type="ECO:0000313" key="5">
    <source>
        <dbReference type="Proteomes" id="UP000006727"/>
    </source>
</evidence>
<dbReference type="PANTHER" id="PTHR44750">
    <property type="entry name" value="GLUTATHIONE S-TRANSFERASE T1-RELATED"/>
    <property type="match status" value="1"/>
</dbReference>
<dbReference type="SUPFAM" id="SSF47616">
    <property type="entry name" value="GST C-terminal domain-like"/>
    <property type="match status" value="1"/>
</dbReference>
<gene>
    <name evidence="3" type="primary">GSTT3</name>
    <name evidence="4" type="synonym">LOC112284925</name>
</gene>
<reference evidence="4" key="5">
    <citation type="submission" date="2020-12" db="UniProtKB">
        <authorList>
            <consortium name="EnsemblPlants"/>
        </authorList>
    </citation>
    <scope>IDENTIFICATION</scope>
</reference>
<dbReference type="SUPFAM" id="SSF52833">
    <property type="entry name" value="Thioredoxin-like"/>
    <property type="match status" value="1"/>
</dbReference>
<dbReference type="SFLD" id="SFLDG00358">
    <property type="entry name" value="Main_(cytGST)"/>
    <property type="match status" value="1"/>
</dbReference>
<reference evidence="3" key="3">
    <citation type="submission" date="2012-11" db="EMBL/GenBank/DDBJ databases">
        <title>The phylogenetic status and pathogenicity of a new isolate of Metarhizium sp. from a fruit beetle larvae in Japan.</title>
        <authorList>
            <person name="Nishi O."/>
            <person name="Iiyama K."/>
            <person name="Yasunaga-Aoki C."/>
            <person name="Shimizu S."/>
        </authorList>
    </citation>
    <scope>NUCLEOTIDE SEQUENCE</scope>
</reference>
<dbReference type="InterPro" id="IPR036282">
    <property type="entry name" value="Glutathione-S-Trfase_C_sf"/>
</dbReference>
<dbReference type="Gene3D" id="3.40.30.10">
    <property type="entry name" value="Glutaredoxin"/>
    <property type="match status" value="1"/>
</dbReference>
<dbReference type="Pfam" id="PF02798">
    <property type="entry name" value="GST_N"/>
    <property type="match status" value="1"/>
</dbReference>
<dbReference type="Proteomes" id="UP000006727">
    <property type="component" value="Chromosome 7"/>
</dbReference>
<dbReference type="HOGENOM" id="CLU_011226_2_0_1"/>
<reference evidence="3" key="2">
    <citation type="journal article" date="2012" name="Plant Physiol.">
        <title>Functional Divergence of the GST Supergene Family in Physcomitrella patens Reveals Complex Patterns of Large Gene Family Evolution in Land Plants.</title>
        <authorList>
            <person name="Liu Y.J."/>
            <person name="Han X.M."/>
            <person name="Ren L.L."/>
            <person name="Yang H.L."/>
            <person name="Zeng Q.Y."/>
        </authorList>
    </citation>
    <scope>NUCLEOTIDE SEQUENCE</scope>
</reference>
<name>K9Y3A2_PHYPA</name>
<feature type="domain" description="GST N-terminal" evidence="1">
    <location>
        <begin position="10"/>
        <end position="91"/>
    </location>
</feature>
<dbReference type="SFLD" id="SFLDS00019">
    <property type="entry name" value="Glutathione_Transferase_(cytos"/>
    <property type="match status" value="1"/>
</dbReference>
<dbReference type="CDD" id="cd03050">
    <property type="entry name" value="GST_N_Theta"/>
    <property type="match status" value="1"/>
</dbReference>
<organism evidence="3">
    <name type="scientific">Physcomitrium patens</name>
    <name type="common">Spreading-leaved earth moss</name>
    <name type="synonym">Physcomitrella patens</name>
    <dbReference type="NCBI Taxonomy" id="3218"/>
    <lineage>
        <taxon>Eukaryota</taxon>
        <taxon>Viridiplantae</taxon>
        <taxon>Streptophyta</taxon>
        <taxon>Embryophyta</taxon>
        <taxon>Bryophyta</taxon>
        <taxon>Bryophytina</taxon>
        <taxon>Bryopsida</taxon>
        <taxon>Funariidae</taxon>
        <taxon>Funariales</taxon>
        <taxon>Funariaceae</taxon>
        <taxon>Physcomitrium</taxon>
    </lineage>
</organism>
<dbReference type="EMBL" id="ABEU02000007">
    <property type="status" value="NOT_ANNOTATED_CDS"/>
    <property type="molecule type" value="Genomic_DNA"/>
</dbReference>
<keyword evidence="5" id="KW-1185">Reference proteome</keyword>
<dbReference type="InterPro" id="IPR040079">
    <property type="entry name" value="Glutathione_S-Trfase"/>
</dbReference>
<evidence type="ECO:0000259" key="2">
    <source>
        <dbReference type="PROSITE" id="PS50405"/>
    </source>
</evidence>
<dbReference type="Gene3D" id="1.20.1050.10">
    <property type="match status" value="1"/>
</dbReference>
<dbReference type="EnsemblPlants" id="Pp3c7_26710V3.3">
    <property type="protein sequence ID" value="Pp3c7_26710V3.3"/>
    <property type="gene ID" value="Pp3c7_26710"/>
</dbReference>
<dbReference type="PROSITE" id="PS50405">
    <property type="entry name" value="GST_CTER"/>
    <property type="match status" value="1"/>
</dbReference>
<dbReference type="InterPro" id="IPR043377">
    <property type="entry name" value="GSTT1/2/3"/>
</dbReference>
<evidence type="ECO:0000259" key="1">
    <source>
        <dbReference type="PROSITE" id="PS50404"/>
    </source>
</evidence>
<dbReference type="AlphaFoldDB" id="K9Y3A2"/>
<dbReference type="PANTHER" id="PTHR44750:SF1">
    <property type="entry name" value="GLUTATHIONE S-TRANSFERASE T1-RELATED"/>
    <property type="match status" value="1"/>
</dbReference>
<dbReference type="InterPro" id="IPR036249">
    <property type="entry name" value="Thioredoxin-like_sf"/>
</dbReference>
<dbReference type="OrthoDB" id="422574at2759"/>
<dbReference type="PROSITE" id="PS50404">
    <property type="entry name" value="GST_NTER"/>
    <property type="match status" value="1"/>
</dbReference>
<protein>
    <submittedName>
        <fullName evidence="3">Theta class glutathione S-transferase</fullName>
    </submittedName>
</protein>
<evidence type="ECO:0000313" key="3">
    <source>
        <dbReference type="EMBL" id="AFZ39143.1"/>
    </source>
</evidence>
<dbReference type="EMBL" id="KC119477">
    <property type="protein sequence ID" value="AFZ39143.1"/>
    <property type="molecule type" value="mRNA"/>
</dbReference>
<feature type="domain" description="GST C-terminal" evidence="2">
    <location>
        <begin position="97"/>
        <end position="250"/>
    </location>
</feature>
<proteinExistence type="evidence at transcript level"/>
<dbReference type="InterPro" id="IPR004045">
    <property type="entry name" value="Glutathione_S-Trfase_N"/>
</dbReference>
<dbReference type="InterPro" id="IPR040075">
    <property type="entry name" value="GST_N_Theta"/>
</dbReference>
<dbReference type="GO" id="GO:0016740">
    <property type="term" value="F:transferase activity"/>
    <property type="evidence" value="ECO:0007669"/>
    <property type="project" value="UniProtKB-KW"/>
</dbReference>
<dbReference type="EnsemblPlants" id="Pp3c7_26710V3.5">
    <property type="protein sequence ID" value="Pp3c7_26710V3.5"/>
    <property type="gene ID" value="Pp3c7_26710"/>
</dbReference>
<reference evidence="4 5" key="4">
    <citation type="journal article" date="2018" name="Plant J.">
        <title>The Physcomitrella patens chromosome-scale assembly reveals moss genome structure and evolution.</title>
        <authorList>
            <person name="Lang D."/>
            <person name="Ullrich K.K."/>
            <person name="Murat F."/>
            <person name="Fuchs J."/>
            <person name="Jenkins J."/>
            <person name="Haas F.B."/>
            <person name="Piednoel M."/>
            <person name="Gundlach H."/>
            <person name="Van Bel M."/>
            <person name="Meyberg R."/>
            <person name="Vives C."/>
            <person name="Morata J."/>
            <person name="Symeonidi A."/>
            <person name="Hiss M."/>
            <person name="Muchero W."/>
            <person name="Kamisugi Y."/>
            <person name="Saleh O."/>
            <person name="Blanc G."/>
            <person name="Decker E.L."/>
            <person name="van Gessel N."/>
            <person name="Grimwood J."/>
            <person name="Hayes R.D."/>
            <person name="Graham S.W."/>
            <person name="Gunter L.E."/>
            <person name="McDaniel S.F."/>
            <person name="Hoernstein S.N.W."/>
            <person name="Larsson A."/>
            <person name="Li F.W."/>
            <person name="Perroud P.F."/>
            <person name="Phillips J."/>
            <person name="Ranjan P."/>
            <person name="Rokshar D.S."/>
            <person name="Rothfels C.J."/>
            <person name="Schneider L."/>
            <person name="Shu S."/>
            <person name="Stevenson D.W."/>
            <person name="Thummler F."/>
            <person name="Tillich M."/>
            <person name="Villarreal Aguilar J.C."/>
            <person name="Widiez T."/>
            <person name="Wong G.K."/>
            <person name="Wymore A."/>
            <person name="Zhang Y."/>
            <person name="Zimmer A.D."/>
            <person name="Quatrano R.S."/>
            <person name="Mayer K.F.X."/>
            <person name="Goodstein D."/>
            <person name="Casacuberta J.M."/>
            <person name="Vandepoele K."/>
            <person name="Reski R."/>
            <person name="Cuming A.C."/>
            <person name="Tuskan G.A."/>
            <person name="Maumus F."/>
            <person name="Salse J."/>
            <person name="Schmutz J."/>
            <person name="Rensing S.A."/>
        </authorList>
    </citation>
    <scope>NUCLEOTIDE SEQUENCE [LARGE SCALE GENOMIC DNA]</scope>
    <source>
        <strain evidence="4 5">cv. Gransden 2004</strain>
    </source>
</reference>